<dbReference type="Pfam" id="PF00010">
    <property type="entry name" value="HLH"/>
    <property type="match status" value="1"/>
</dbReference>
<reference evidence="7" key="1">
    <citation type="journal article" date="2019" name="Nat. Commun.">
        <title>The genome of broomcorn millet.</title>
        <authorList>
            <person name="Zou C."/>
            <person name="Miki D."/>
            <person name="Li D."/>
            <person name="Tang Q."/>
            <person name="Xiao L."/>
            <person name="Rajput S."/>
            <person name="Deng P."/>
            <person name="Jia W."/>
            <person name="Huang R."/>
            <person name="Zhang M."/>
            <person name="Sun Y."/>
            <person name="Hu J."/>
            <person name="Fu X."/>
            <person name="Schnable P.S."/>
            <person name="Li F."/>
            <person name="Zhang H."/>
            <person name="Feng B."/>
            <person name="Zhu X."/>
            <person name="Liu R."/>
            <person name="Schnable J.C."/>
            <person name="Zhu J.-K."/>
            <person name="Zhang H."/>
        </authorList>
    </citation>
    <scope>NUCLEOTIDE SEQUENCE [LARGE SCALE GENOMIC DNA]</scope>
</reference>
<feature type="region of interest" description="Disordered" evidence="4">
    <location>
        <begin position="450"/>
        <end position="472"/>
    </location>
</feature>
<dbReference type="PANTHER" id="PTHR46665">
    <property type="entry name" value="TRANSCRIPTION FACTOR BHLH041-RELATED-RELATED"/>
    <property type="match status" value="1"/>
</dbReference>
<keyword evidence="7" id="KW-1185">Reference proteome</keyword>
<dbReference type="STRING" id="4540.A0A3L6RV17"/>
<keyword evidence="3" id="KW-0804">Transcription</keyword>
<dbReference type="GO" id="GO:0046983">
    <property type="term" value="F:protein dimerization activity"/>
    <property type="evidence" value="ECO:0007669"/>
    <property type="project" value="InterPro"/>
</dbReference>
<feature type="region of interest" description="Disordered" evidence="4">
    <location>
        <begin position="362"/>
        <end position="394"/>
    </location>
</feature>
<gene>
    <name evidence="6" type="ORF">C2845_PM11G01270</name>
</gene>
<dbReference type="Pfam" id="PF23132">
    <property type="entry name" value="DUF7049"/>
    <property type="match status" value="1"/>
</dbReference>
<evidence type="ECO:0000313" key="6">
    <source>
        <dbReference type="EMBL" id="RLN08933.1"/>
    </source>
</evidence>
<evidence type="ECO:0000256" key="3">
    <source>
        <dbReference type="ARBA" id="ARBA00023163"/>
    </source>
</evidence>
<proteinExistence type="inferred from homology"/>
<evidence type="ECO:0000256" key="1">
    <source>
        <dbReference type="ARBA" id="ARBA00005510"/>
    </source>
</evidence>
<keyword evidence="2" id="KW-0805">Transcription regulation</keyword>
<organism evidence="6 7">
    <name type="scientific">Panicum miliaceum</name>
    <name type="common">Proso millet</name>
    <name type="synonym">Broomcorn millet</name>
    <dbReference type="NCBI Taxonomy" id="4540"/>
    <lineage>
        <taxon>Eukaryota</taxon>
        <taxon>Viridiplantae</taxon>
        <taxon>Streptophyta</taxon>
        <taxon>Embryophyta</taxon>
        <taxon>Tracheophyta</taxon>
        <taxon>Spermatophyta</taxon>
        <taxon>Magnoliopsida</taxon>
        <taxon>Liliopsida</taxon>
        <taxon>Poales</taxon>
        <taxon>Poaceae</taxon>
        <taxon>PACMAD clade</taxon>
        <taxon>Panicoideae</taxon>
        <taxon>Panicodae</taxon>
        <taxon>Paniceae</taxon>
        <taxon>Panicinae</taxon>
        <taxon>Panicum</taxon>
        <taxon>Panicum sect. Panicum</taxon>
    </lineage>
</organism>
<dbReference type="PANTHER" id="PTHR46665:SF1">
    <property type="entry name" value="SPERMATOGENESIS- AND OOGENESIS-SPECIFIC BASIC HELIX-LOOP-HELIX-CONTAINING PROTEIN 1"/>
    <property type="match status" value="1"/>
</dbReference>
<dbReference type="Pfam" id="PF23133">
    <property type="entry name" value="DUF7050"/>
    <property type="match status" value="1"/>
</dbReference>
<dbReference type="EMBL" id="PQIB02000007">
    <property type="protein sequence ID" value="RLN08933.1"/>
    <property type="molecule type" value="Genomic_DNA"/>
</dbReference>
<dbReference type="InterPro" id="IPR036638">
    <property type="entry name" value="HLH_DNA-bd_sf"/>
</dbReference>
<dbReference type="Proteomes" id="UP000275267">
    <property type="component" value="Unassembled WGS sequence"/>
</dbReference>
<dbReference type="InterPro" id="IPR055478">
    <property type="entry name" value="DUF7050"/>
</dbReference>
<dbReference type="PROSITE" id="PS50888">
    <property type="entry name" value="BHLH"/>
    <property type="match status" value="1"/>
</dbReference>
<feature type="domain" description="BHLH" evidence="5">
    <location>
        <begin position="387"/>
        <end position="436"/>
    </location>
</feature>
<accession>A0A3L6RV17</accession>
<dbReference type="InterPro" id="IPR055477">
    <property type="entry name" value="DUF7049"/>
</dbReference>
<feature type="compositionally biased region" description="Basic residues" evidence="4">
    <location>
        <begin position="301"/>
        <end position="315"/>
    </location>
</feature>
<feature type="compositionally biased region" description="Polar residues" evidence="4">
    <location>
        <begin position="603"/>
        <end position="614"/>
    </location>
</feature>
<protein>
    <recommendedName>
        <fullName evidence="5">BHLH domain-containing protein</fullName>
    </recommendedName>
</protein>
<evidence type="ECO:0000313" key="7">
    <source>
        <dbReference type="Proteomes" id="UP000275267"/>
    </source>
</evidence>
<dbReference type="InterPro" id="IPR011598">
    <property type="entry name" value="bHLH_dom"/>
</dbReference>
<feature type="compositionally biased region" description="Low complexity" evidence="4">
    <location>
        <begin position="283"/>
        <end position="295"/>
    </location>
</feature>
<dbReference type="SMART" id="SM00353">
    <property type="entry name" value="HLH"/>
    <property type="match status" value="1"/>
</dbReference>
<name>A0A3L6RV17_PANMI</name>
<feature type="region of interest" description="Disordered" evidence="4">
    <location>
        <begin position="283"/>
        <end position="316"/>
    </location>
</feature>
<evidence type="ECO:0000256" key="2">
    <source>
        <dbReference type="ARBA" id="ARBA00023015"/>
    </source>
</evidence>
<comment type="similarity">
    <text evidence="1">Belongs to the bHLH protein family.</text>
</comment>
<dbReference type="InterPro" id="IPR044658">
    <property type="entry name" value="bHLH92/bHLH041-like"/>
</dbReference>
<feature type="region of interest" description="Disordered" evidence="4">
    <location>
        <begin position="186"/>
        <end position="210"/>
    </location>
</feature>
<feature type="region of interest" description="Disordered" evidence="4">
    <location>
        <begin position="223"/>
        <end position="244"/>
    </location>
</feature>
<dbReference type="OrthoDB" id="5778525at2759"/>
<dbReference type="AlphaFoldDB" id="A0A3L6RV17"/>
<sequence>MDTLFVLGQESRLRILQRAAARVPGCAYLCAWAALPAAQPAAASSSSAATSARRLLCCLDAWLCDGGASCRGDAAAGRVRALFDAYRGSLCAAVSGCVPGWAYKDGRAFMELPAHDLTASASLPAQQQFYQEAGIKMAAFMGCESGEIEVGMSTAASGSPMSLESSLQQVFSEDFFQQSLLEELLQLPPTGPSSPSSSLPSVSVGSPAAEGSTSLLRTIAVTPAATPSSGSERQVPVPPHPLHPRPPLAAPLFSWHGRVHFPSPDADDAAMAEAMLAVISASSSSALPTPSTSTTAPPPGNHHHHSARRWSRRRGTTTTSFRAYNAALAPRAPWRPPGAPGQRMIKMGISILRRMHMLRFSRERSGGTAMAQRAQEEEEDPPPAPTSSQLNHMISERRRRERLNESFEALRGLLPPGSKKDKATVLAKTLDYMNILVAQIADLEARNRSLESRAHQPHSNGGGGWKERPYSSSEQQEVVVLQGLMSGASERVQVHVTAAGGASTPSSSSSSAAGREVTVRVEARAANGDVAELVARALAAIKEMGCFAVAAVDGRRRPGDGAAHATFTLRATVAAILVKVKGLSLSGHMLPPTATGVVVPTHRQTAGENSTTPPKENPAAGDPGRRHGQQLAAGSPGPAGEFDEASLREAVIKAAEDSAAPPPSDD</sequence>
<dbReference type="SUPFAM" id="SSF47459">
    <property type="entry name" value="HLH, helix-loop-helix DNA-binding domain"/>
    <property type="match status" value="1"/>
</dbReference>
<dbReference type="Gene3D" id="4.10.280.10">
    <property type="entry name" value="Helix-loop-helix DNA-binding domain"/>
    <property type="match status" value="1"/>
</dbReference>
<evidence type="ECO:0000256" key="4">
    <source>
        <dbReference type="SAM" id="MobiDB-lite"/>
    </source>
</evidence>
<comment type="caution">
    <text evidence="6">The sequence shown here is derived from an EMBL/GenBank/DDBJ whole genome shotgun (WGS) entry which is preliminary data.</text>
</comment>
<evidence type="ECO:0000259" key="5">
    <source>
        <dbReference type="PROSITE" id="PS50888"/>
    </source>
</evidence>
<feature type="compositionally biased region" description="Low complexity" evidence="4">
    <location>
        <begin position="186"/>
        <end position="207"/>
    </location>
</feature>
<feature type="region of interest" description="Disordered" evidence="4">
    <location>
        <begin position="603"/>
        <end position="643"/>
    </location>
</feature>